<evidence type="ECO:0000256" key="1">
    <source>
        <dbReference type="ARBA" id="ARBA00001974"/>
    </source>
</evidence>
<evidence type="ECO:0000256" key="4">
    <source>
        <dbReference type="ARBA" id="ARBA00022827"/>
    </source>
</evidence>
<evidence type="ECO:0000256" key="3">
    <source>
        <dbReference type="ARBA" id="ARBA00022630"/>
    </source>
</evidence>
<dbReference type="Proteomes" id="UP000838100">
    <property type="component" value="Unassembled WGS sequence"/>
</dbReference>
<dbReference type="InterPro" id="IPR037069">
    <property type="entry name" value="AcylCoA_DH/ox_N_sf"/>
</dbReference>
<dbReference type="InterPro" id="IPR009075">
    <property type="entry name" value="AcylCo_DH/oxidase_C"/>
</dbReference>
<gene>
    <name evidence="8" type="ORF">SIN8267_02052</name>
</gene>
<accession>A0ABM9AFF9</accession>
<evidence type="ECO:0000313" key="8">
    <source>
        <dbReference type="EMBL" id="CAH0991937.1"/>
    </source>
</evidence>
<sequence length="379" mass="40181">MEFSFSEDQKAIQDLAHQIFTDQVTDEYLLEYDRANNDYDKNLWALLAEQGLLGLAVPESCGGSGLGFMELALVLQEAGRRVAPVPMLSNLVLAGLPIVEFGTDAQQEKYLAPLASGETQLSAALAELGMNQAVAGVVTATKSGDNFSLSGSKQAVPFGAQANSVLVPAVDGNGVASVFIVDTAATGVTLNGQQTSFGNTLAELVLDGANAELLGAEGQGEAIVEWIEQHANTCIAALQLGICDEALRRTAEFTGERKQFGAPIGSFQAVAMRAADAYIDIEAMRSTFWQAAWRLSEKLDGAAEVRAAKYWACSGAHRVVHACQHLHGGMGSDVEFPIHRYFLHAKNNEFILGGAQAQLSALGKHLANNDDAGAVWLAV</sequence>
<proteinExistence type="inferred from homology"/>
<keyword evidence="9" id="KW-1185">Reference proteome</keyword>
<evidence type="ECO:0000256" key="2">
    <source>
        <dbReference type="ARBA" id="ARBA00009347"/>
    </source>
</evidence>
<dbReference type="PANTHER" id="PTHR43884:SF20">
    <property type="entry name" value="ACYL-COA DEHYDROGENASE FADE28"/>
    <property type="match status" value="1"/>
</dbReference>
<dbReference type="InterPro" id="IPR009100">
    <property type="entry name" value="AcylCoA_DH/oxidase_NM_dom_sf"/>
</dbReference>
<dbReference type="InterPro" id="IPR013786">
    <property type="entry name" value="AcylCoA_DH/ox_N"/>
</dbReference>
<dbReference type="EMBL" id="CAKLPX010000002">
    <property type="protein sequence ID" value="CAH0991937.1"/>
    <property type="molecule type" value="Genomic_DNA"/>
</dbReference>
<comment type="caution">
    <text evidence="8">The sequence shown here is derived from an EMBL/GenBank/DDBJ whole genome shotgun (WGS) entry which is preliminary data.</text>
</comment>
<name>A0ABM9AFF9_9GAMM</name>
<evidence type="ECO:0000259" key="6">
    <source>
        <dbReference type="Pfam" id="PF00441"/>
    </source>
</evidence>
<dbReference type="PANTHER" id="PTHR43884">
    <property type="entry name" value="ACYL-COA DEHYDROGENASE"/>
    <property type="match status" value="1"/>
</dbReference>
<keyword evidence="5 8" id="KW-0560">Oxidoreductase</keyword>
<evidence type="ECO:0000313" key="9">
    <source>
        <dbReference type="Proteomes" id="UP000838100"/>
    </source>
</evidence>
<organism evidence="8 9">
    <name type="scientific">Sinobacterium norvegicum</name>
    <dbReference type="NCBI Taxonomy" id="1641715"/>
    <lineage>
        <taxon>Bacteria</taxon>
        <taxon>Pseudomonadati</taxon>
        <taxon>Pseudomonadota</taxon>
        <taxon>Gammaproteobacteria</taxon>
        <taxon>Cellvibrionales</taxon>
        <taxon>Spongiibacteraceae</taxon>
        <taxon>Sinobacterium</taxon>
    </lineage>
</organism>
<keyword evidence="3" id="KW-0285">Flavoprotein</keyword>
<dbReference type="Gene3D" id="1.20.140.10">
    <property type="entry name" value="Butyryl-CoA Dehydrogenase, subunit A, domain 3"/>
    <property type="match status" value="1"/>
</dbReference>
<feature type="domain" description="Acyl-CoA dehydrogenase/oxidase N-terminal" evidence="7">
    <location>
        <begin position="6"/>
        <end position="118"/>
    </location>
</feature>
<comment type="similarity">
    <text evidence="2">Belongs to the acyl-CoA dehydrogenase family.</text>
</comment>
<dbReference type="Pfam" id="PF02771">
    <property type="entry name" value="Acyl-CoA_dh_N"/>
    <property type="match status" value="1"/>
</dbReference>
<dbReference type="Gene3D" id="1.10.540.10">
    <property type="entry name" value="Acyl-CoA dehydrogenase/oxidase, N-terminal domain"/>
    <property type="match status" value="1"/>
</dbReference>
<dbReference type="InterPro" id="IPR046373">
    <property type="entry name" value="Acyl-CoA_Oxase/DH_mid-dom_sf"/>
</dbReference>
<reference evidence="8" key="1">
    <citation type="submission" date="2021-12" db="EMBL/GenBank/DDBJ databases">
        <authorList>
            <person name="Rodrigo-Torres L."/>
            <person name="Arahal R. D."/>
            <person name="Lucena T."/>
        </authorList>
    </citation>
    <scope>NUCLEOTIDE SEQUENCE</scope>
    <source>
        <strain evidence="8">CECT 8267</strain>
    </source>
</reference>
<evidence type="ECO:0000256" key="5">
    <source>
        <dbReference type="ARBA" id="ARBA00023002"/>
    </source>
</evidence>
<dbReference type="SUPFAM" id="SSF47203">
    <property type="entry name" value="Acyl-CoA dehydrogenase C-terminal domain-like"/>
    <property type="match status" value="1"/>
</dbReference>
<dbReference type="GO" id="GO:0016491">
    <property type="term" value="F:oxidoreductase activity"/>
    <property type="evidence" value="ECO:0007669"/>
    <property type="project" value="UniProtKB-KW"/>
</dbReference>
<protein>
    <submittedName>
        <fullName evidence="8">Acyl-CoA dehydrogenase FadE27</fullName>
        <ecNumber evidence="8">1.3.99.-</ecNumber>
    </submittedName>
</protein>
<dbReference type="Gene3D" id="2.40.110.10">
    <property type="entry name" value="Butyryl-CoA Dehydrogenase, subunit A, domain 2"/>
    <property type="match status" value="1"/>
</dbReference>
<dbReference type="RefSeq" id="WP_237444636.1">
    <property type="nucleotide sequence ID" value="NZ_CAKLPX010000002.1"/>
</dbReference>
<comment type="cofactor">
    <cofactor evidence="1">
        <name>FAD</name>
        <dbReference type="ChEBI" id="CHEBI:57692"/>
    </cofactor>
</comment>
<dbReference type="Pfam" id="PF00441">
    <property type="entry name" value="Acyl-CoA_dh_1"/>
    <property type="match status" value="1"/>
</dbReference>
<feature type="domain" description="Acyl-CoA dehydrogenase/oxidase C-terminal" evidence="6">
    <location>
        <begin position="226"/>
        <end position="366"/>
    </location>
</feature>
<evidence type="ECO:0000259" key="7">
    <source>
        <dbReference type="Pfam" id="PF02771"/>
    </source>
</evidence>
<keyword evidence="4" id="KW-0274">FAD</keyword>
<dbReference type="EC" id="1.3.99.-" evidence="8"/>
<dbReference type="InterPro" id="IPR036250">
    <property type="entry name" value="AcylCo_DH-like_C"/>
</dbReference>
<dbReference type="SUPFAM" id="SSF56645">
    <property type="entry name" value="Acyl-CoA dehydrogenase NM domain-like"/>
    <property type="match status" value="1"/>
</dbReference>